<proteinExistence type="predicted"/>
<reference evidence="1" key="1">
    <citation type="submission" date="2014-12" db="EMBL/GenBank/DDBJ databases">
        <title>Insight into the proteome of Arion vulgaris.</title>
        <authorList>
            <person name="Aradska J."/>
            <person name="Bulat T."/>
            <person name="Smidak R."/>
            <person name="Sarate P."/>
            <person name="Gangsoo J."/>
            <person name="Sialana F."/>
            <person name="Bilban M."/>
            <person name="Lubec G."/>
        </authorList>
    </citation>
    <scope>NUCLEOTIDE SEQUENCE</scope>
    <source>
        <tissue evidence="1">Skin</tissue>
    </source>
</reference>
<protein>
    <submittedName>
        <fullName evidence="1">Uncharacterized protein</fullName>
    </submittedName>
</protein>
<feature type="non-terminal residue" evidence="1">
    <location>
        <position position="71"/>
    </location>
</feature>
<accession>A0A0B6YBT8</accession>
<sequence>MSNYNYNNKSYLVVKDSLRDGSLDVFDWFSSSTIVVFLLRCCFPLCSGVSKKLASGSLNLTPSDRDMLKVG</sequence>
<name>A0A0B6YBT8_9EUPU</name>
<evidence type="ECO:0000313" key="1">
    <source>
        <dbReference type="EMBL" id="CEK52925.1"/>
    </source>
</evidence>
<dbReference type="EMBL" id="HACG01006060">
    <property type="protein sequence ID" value="CEK52925.1"/>
    <property type="molecule type" value="Transcribed_RNA"/>
</dbReference>
<organism evidence="1">
    <name type="scientific">Arion vulgaris</name>
    <dbReference type="NCBI Taxonomy" id="1028688"/>
    <lineage>
        <taxon>Eukaryota</taxon>
        <taxon>Metazoa</taxon>
        <taxon>Spiralia</taxon>
        <taxon>Lophotrochozoa</taxon>
        <taxon>Mollusca</taxon>
        <taxon>Gastropoda</taxon>
        <taxon>Heterobranchia</taxon>
        <taxon>Euthyneura</taxon>
        <taxon>Panpulmonata</taxon>
        <taxon>Eupulmonata</taxon>
        <taxon>Stylommatophora</taxon>
        <taxon>Helicina</taxon>
        <taxon>Arionoidea</taxon>
        <taxon>Arionidae</taxon>
        <taxon>Arion</taxon>
    </lineage>
</organism>
<gene>
    <name evidence="1" type="primary">ORF18490</name>
</gene>
<dbReference type="AlphaFoldDB" id="A0A0B6YBT8"/>